<dbReference type="InterPro" id="IPR007544">
    <property type="entry name" value="ENCAP"/>
</dbReference>
<evidence type="ECO:0000256" key="2">
    <source>
        <dbReference type="ARBA" id="ARBA00033743"/>
    </source>
</evidence>
<evidence type="ECO:0000313" key="6">
    <source>
        <dbReference type="Proteomes" id="UP000637720"/>
    </source>
</evidence>
<dbReference type="RefSeq" id="WP_054668934.1">
    <property type="nucleotide sequence ID" value="NZ_BMOF01000001.1"/>
</dbReference>
<keyword evidence="6" id="KW-1185">Reference proteome</keyword>
<dbReference type="Gene3D" id="3.30.2320.10">
    <property type="entry name" value="hypothetical protein PF0899 domain"/>
    <property type="match status" value="1"/>
</dbReference>
<evidence type="ECO:0000256" key="4">
    <source>
        <dbReference type="ARBA" id="ARBA00050023"/>
    </source>
</evidence>
<dbReference type="Gene3D" id="3.30.2400.30">
    <property type="match status" value="1"/>
</dbReference>
<proteinExistence type="inferred from homology"/>
<reference evidence="5" key="2">
    <citation type="submission" date="2020-09" db="EMBL/GenBank/DDBJ databases">
        <authorList>
            <person name="Sun Q."/>
            <person name="Ohkuma M."/>
        </authorList>
    </citation>
    <scope>NUCLEOTIDE SEQUENCE</scope>
    <source>
        <strain evidence="5">JCM 14719</strain>
    </source>
</reference>
<evidence type="ECO:0000256" key="1">
    <source>
        <dbReference type="ARBA" id="ARBA00033738"/>
    </source>
</evidence>
<name>A0A8J3FCG4_9BACI</name>
<keyword evidence="3" id="KW-1284">Encapsulin nanocompartment</keyword>
<gene>
    <name evidence="5" type="ORF">GCM10007043_01440</name>
</gene>
<evidence type="ECO:0000256" key="3">
    <source>
        <dbReference type="ARBA" id="ARBA00033787"/>
    </source>
</evidence>
<comment type="similarity">
    <text evidence="2">Belongs to the encapsulin family. Family 1 subfamily.</text>
</comment>
<dbReference type="InterPro" id="IPR051429">
    <property type="entry name" value="Encapsulin_nc"/>
</dbReference>
<dbReference type="GO" id="GO:0140737">
    <property type="term" value="C:encapsulin nanocompartment"/>
    <property type="evidence" value="ECO:0007669"/>
    <property type="project" value="UniProtKB-SubCell"/>
</dbReference>
<sequence>MSKRTRFPDSPLTEKEWEQLDETVINAARNQLVGRRFIPLYGPLGQGIQSVANDIYEVTPTGGIDLRGETSQLTTPVRRVHLTIPMLYQDFILYWRDVEQARTLDIPLDFSAAANAATQCALLEDDLIFNGNEQFDLPGLMTVKGRLTHIRRDWMEAGNAFADIVEARNKLLQHGHAGPYALVVSPDLYALLHRVHPGTHVLEIEHIRELVTAGVYQTPVIRGKAGVLVSTGQHNLDLAVAEDLDTAFLETENMNYLFRVYECVVLRIKQPKAICTLEDPDA</sequence>
<dbReference type="Pfam" id="PF04454">
    <property type="entry name" value="Linocin_M18"/>
    <property type="match status" value="1"/>
</dbReference>
<dbReference type="PANTHER" id="PTHR37165">
    <property type="entry name" value="PEPTIDASE U56 FAMILY"/>
    <property type="match status" value="1"/>
</dbReference>
<dbReference type="PANTHER" id="PTHR37165:SF1">
    <property type="entry name" value="TYPE 1 ENCAPSULIN SHELL PROTEIN"/>
    <property type="match status" value="1"/>
</dbReference>
<comment type="subcellular location">
    <subcellularLocation>
        <location evidence="1">Encapsulin nanocompartment</location>
    </subcellularLocation>
</comment>
<dbReference type="Proteomes" id="UP000637720">
    <property type="component" value="Unassembled WGS sequence"/>
</dbReference>
<dbReference type="AlphaFoldDB" id="A0A8J3FCG4"/>
<comment type="caution">
    <text evidence="5">The sequence shown here is derived from an EMBL/GenBank/DDBJ whole genome shotgun (WGS) entry which is preliminary data.</text>
</comment>
<organism evidence="5 6">
    <name type="scientific">Calditerricola satsumensis</name>
    <dbReference type="NCBI Taxonomy" id="373054"/>
    <lineage>
        <taxon>Bacteria</taxon>
        <taxon>Bacillati</taxon>
        <taxon>Bacillota</taxon>
        <taxon>Bacilli</taxon>
        <taxon>Bacillales</taxon>
        <taxon>Bacillaceae</taxon>
        <taxon>Calditerricola</taxon>
    </lineage>
</organism>
<reference evidence="5" key="1">
    <citation type="journal article" date="2014" name="Int. J. Syst. Evol. Microbiol.">
        <title>Complete genome sequence of Corynebacterium casei LMG S-19264T (=DSM 44701T), isolated from a smear-ripened cheese.</title>
        <authorList>
            <consortium name="US DOE Joint Genome Institute (JGI-PGF)"/>
            <person name="Walter F."/>
            <person name="Albersmeier A."/>
            <person name="Kalinowski J."/>
            <person name="Ruckert C."/>
        </authorList>
    </citation>
    <scope>NUCLEOTIDE SEQUENCE</scope>
    <source>
        <strain evidence="5">JCM 14719</strain>
    </source>
</reference>
<accession>A0A8J3FCG4</accession>
<dbReference type="EMBL" id="BMOF01000001">
    <property type="protein sequence ID" value="GGJ91438.1"/>
    <property type="molecule type" value="Genomic_DNA"/>
</dbReference>
<evidence type="ECO:0000313" key="5">
    <source>
        <dbReference type="EMBL" id="GGJ91438.1"/>
    </source>
</evidence>
<protein>
    <recommendedName>
        <fullName evidence="4">Type 1 encapsulin shell protein</fullName>
    </recommendedName>
</protein>
<dbReference type="NCBIfam" id="NF041155">
    <property type="entry name" value="encap_f1"/>
    <property type="match status" value="1"/>
</dbReference>